<reference evidence="2" key="1">
    <citation type="submission" date="2023-03" db="UniProtKB">
        <authorList>
            <consortium name="EnsemblPlants"/>
        </authorList>
    </citation>
    <scope>IDENTIFICATION</scope>
</reference>
<evidence type="ECO:0000313" key="2">
    <source>
        <dbReference type="EnsemblPlants" id="MELO3C007166.2.1"/>
    </source>
</evidence>
<protein>
    <submittedName>
        <fullName evidence="2">Uncharacterized protein</fullName>
    </submittedName>
</protein>
<evidence type="ECO:0000256" key="1">
    <source>
        <dbReference type="SAM" id="MobiDB-lite"/>
    </source>
</evidence>
<proteinExistence type="predicted"/>
<feature type="region of interest" description="Disordered" evidence="1">
    <location>
        <begin position="272"/>
        <end position="302"/>
    </location>
</feature>
<organism evidence="2">
    <name type="scientific">Cucumis melo</name>
    <name type="common">Muskmelon</name>
    <dbReference type="NCBI Taxonomy" id="3656"/>
    <lineage>
        <taxon>Eukaryota</taxon>
        <taxon>Viridiplantae</taxon>
        <taxon>Streptophyta</taxon>
        <taxon>Embryophyta</taxon>
        <taxon>Tracheophyta</taxon>
        <taxon>Spermatophyta</taxon>
        <taxon>Magnoliopsida</taxon>
        <taxon>eudicotyledons</taxon>
        <taxon>Gunneridae</taxon>
        <taxon>Pentapetalae</taxon>
        <taxon>rosids</taxon>
        <taxon>fabids</taxon>
        <taxon>Cucurbitales</taxon>
        <taxon>Cucurbitaceae</taxon>
        <taxon>Benincaseae</taxon>
        <taxon>Cucumis</taxon>
    </lineage>
</organism>
<sequence length="302" mass="35810">MELSNQELTDEHKKDELIEKLLTSLRKERMETFQVERRLTSELFTLWNRNEEKQKKMRDRRLVIKDEGTTSSRKKGKEKLISDYPLAILNDLIARFVDYVDNMKDMTTITNTQKTENGWLDYFKAGIEVFRLINTNLKKLLIKDVSWMKEEDPENYTQVYEKMSRLEKINEILDDCQVTESDLTTSDFEVCKHGFQECAKDLNKLLDDMVRWEGKLQHEIKDYNAELFVQSDVIESHCGPGHRNIEEENHENLLQDDNQPNDRKLINNQKVEQYLHPSHPPLSSKRANLEGRKRKDREAAFD</sequence>
<dbReference type="EnsemblPlants" id="MELO3C007166.2.1">
    <property type="protein sequence ID" value="MELO3C007166.2.1"/>
    <property type="gene ID" value="MELO3C007166.2"/>
</dbReference>
<dbReference type="Gramene" id="MELO3C007166.2.1">
    <property type="protein sequence ID" value="MELO3C007166.2.1"/>
    <property type="gene ID" value="MELO3C007166.2"/>
</dbReference>
<accession>A0A9I9CR34</accession>
<name>A0A9I9CR34_CUCME</name>
<feature type="compositionally biased region" description="Basic and acidic residues" evidence="1">
    <location>
        <begin position="287"/>
        <end position="302"/>
    </location>
</feature>
<dbReference type="AlphaFoldDB" id="A0A9I9CR34"/>